<dbReference type="InterPro" id="IPR027304">
    <property type="entry name" value="Trigger_fact/SurA_dom_sf"/>
</dbReference>
<dbReference type="InterPro" id="IPR050245">
    <property type="entry name" value="PrsA_foldase"/>
</dbReference>
<evidence type="ECO:0000256" key="6">
    <source>
        <dbReference type="ARBA" id="ARBA00023110"/>
    </source>
</evidence>
<dbReference type="EC" id="5.2.1.8" evidence="11"/>
<evidence type="ECO:0000313" key="15">
    <source>
        <dbReference type="EMBL" id="SJZ51416.1"/>
    </source>
</evidence>
<dbReference type="Gene3D" id="3.10.50.40">
    <property type="match status" value="1"/>
</dbReference>
<comment type="similarity">
    <text evidence="3 11">Belongs to the PrsA family.</text>
</comment>
<keyword evidence="7 11" id="KW-0472">Membrane</keyword>
<dbReference type="HAMAP" id="MF_01145">
    <property type="entry name" value="Foldase_PrsA"/>
    <property type="match status" value="1"/>
</dbReference>
<evidence type="ECO:0000256" key="4">
    <source>
        <dbReference type="ARBA" id="ARBA00022475"/>
    </source>
</evidence>
<dbReference type="InterPro" id="IPR023059">
    <property type="entry name" value="Foldase_PrsA"/>
</dbReference>
<evidence type="ECO:0000256" key="2">
    <source>
        <dbReference type="ARBA" id="ARBA00004193"/>
    </source>
</evidence>
<reference evidence="15 16" key="1">
    <citation type="submission" date="2017-02" db="EMBL/GenBank/DDBJ databases">
        <authorList>
            <person name="Peterson S.W."/>
        </authorList>
    </citation>
    <scope>NUCLEOTIDE SEQUENCE [LARGE SCALE GENOMIC DNA]</scope>
    <source>
        <strain evidence="15 16">ATCC BAA-1030</strain>
    </source>
</reference>
<dbReference type="OrthoDB" id="2194386at2"/>
<feature type="compositionally biased region" description="Basic and acidic residues" evidence="12">
    <location>
        <begin position="174"/>
        <end position="190"/>
    </location>
</feature>
<name>A0A1T4L9N8_9ENTE</name>
<dbReference type="GO" id="GO:0003755">
    <property type="term" value="F:peptidyl-prolyl cis-trans isomerase activity"/>
    <property type="evidence" value="ECO:0007669"/>
    <property type="project" value="UniProtKB-UniRule"/>
</dbReference>
<comment type="subcellular location">
    <subcellularLocation>
        <location evidence="2 11">Cell membrane</location>
        <topology evidence="2 11">Lipid-anchor</topology>
    </subcellularLocation>
</comment>
<dbReference type="Proteomes" id="UP000190328">
    <property type="component" value="Unassembled WGS sequence"/>
</dbReference>
<evidence type="ECO:0000256" key="10">
    <source>
        <dbReference type="ARBA" id="ARBA00023288"/>
    </source>
</evidence>
<dbReference type="InterPro" id="IPR000297">
    <property type="entry name" value="PPIase_PpiC"/>
</dbReference>
<proteinExistence type="inferred from homology"/>
<evidence type="ECO:0000259" key="14">
    <source>
        <dbReference type="PROSITE" id="PS50198"/>
    </source>
</evidence>
<evidence type="ECO:0000313" key="16">
    <source>
        <dbReference type="Proteomes" id="UP000190328"/>
    </source>
</evidence>
<keyword evidence="5 11" id="KW-0732">Signal</keyword>
<feature type="chain" id="PRO_5038947074" description="Foldase protein PrsA" evidence="13">
    <location>
        <begin position="20"/>
        <end position="305"/>
    </location>
</feature>
<dbReference type="InterPro" id="IPR046357">
    <property type="entry name" value="PPIase_dom_sf"/>
</dbReference>
<dbReference type="AlphaFoldDB" id="A0A1T4L9N8"/>
<dbReference type="PANTHER" id="PTHR47245">
    <property type="entry name" value="PEPTIDYLPROLYL ISOMERASE"/>
    <property type="match status" value="1"/>
</dbReference>
<keyword evidence="4 11" id="KW-1003">Cell membrane</keyword>
<dbReference type="STRING" id="263852.SAMN02745116_00578"/>
<dbReference type="EMBL" id="FUXI01000005">
    <property type="protein sequence ID" value="SJZ51416.1"/>
    <property type="molecule type" value="Genomic_DNA"/>
</dbReference>
<evidence type="ECO:0000256" key="1">
    <source>
        <dbReference type="ARBA" id="ARBA00000971"/>
    </source>
</evidence>
<evidence type="ECO:0000256" key="13">
    <source>
        <dbReference type="SAM" id="SignalP"/>
    </source>
</evidence>
<evidence type="ECO:0000256" key="5">
    <source>
        <dbReference type="ARBA" id="ARBA00022729"/>
    </source>
</evidence>
<keyword evidence="6 11" id="KW-0697">Rotamase</keyword>
<protein>
    <recommendedName>
        <fullName evidence="11">Foldase protein PrsA</fullName>
        <ecNumber evidence="11">5.2.1.8</ecNumber>
    </recommendedName>
</protein>
<comment type="catalytic activity">
    <reaction evidence="1 11">
        <text>[protein]-peptidylproline (omega=180) = [protein]-peptidylproline (omega=0)</text>
        <dbReference type="Rhea" id="RHEA:16237"/>
        <dbReference type="Rhea" id="RHEA-COMP:10747"/>
        <dbReference type="Rhea" id="RHEA-COMP:10748"/>
        <dbReference type="ChEBI" id="CHEBI:83833"/>
        <dbReference type="ChEBI" id="CHEBI:83834"/>
        <dbReference type="EC" id="5.2.1.8"/>
    </reaction>
</comment>
<evidence type="ECO:0000256" key="3">
    <source>
        <dbReference type="ARBA" id="ARBA00006071"/>
    </source>
</evidence>
<dbReference type="SUPFAM" id="SSF54534">
    <property type="entry name" value="FKBP-like"/>
    <property type="match status" value="1"/>
</dbReference>
<dbReference type="RefSeq" id="WP_078806538.1">
    <property type="nucleotide sequence ID" value="NZ_FUXI01000005.1"/>
</dbReference>
<feature type="region of interest" description="Disordered" evidence="12">
    <location>
        <begin position="174"/>
        <end position="194"/>
    </location>
</feature>
<sequence length="305" mass="33538">MKKKLALSAVTLLTLTTLAACGGSKNIATMKGSSITVEDFYDKAKTNSTNQELVRSMIIYDVFTNKYGKDVKQSEIDKKFDETKKQYGDSFKTTLQQNGLTEASYKERIKSDLALNAGLKAHIKLSKDDLKKAWEAFHPEVQASIIVLASEDEAKTVGEEAKKAGADFAKLAKEKSSDETTKADGGKIKFDSSSTTVPDEVKTAAFKLKDGQVSDVINVTNPSTYQTQYYIVKMEKNVDKGNDMTKYEKEVKKIAEDTKLADQTFTTKVIGDELKAANVKIEDDAFKTVLDQFTGTSSSSSSTKK</sequence>
<keyword evidence="8 11" id="KW-0564">Palmitate</keyword>
<keyword evidence="16" id="KW-1185">Reference proteome</keyword>
<feature type="domain" description="PpiC" evidence="14">
    <location>
        <begin position="138"/>
        <end position="236"/>
    </location>
</feature>
<dbReference type="PROSITE" id="PS50198">
    <property type="entry name" value="PPIC_PPIASE_2"/>
    <property type="match status" value="1"/>
</dbReference>
<accession>A0A1T4L9N8</accession>
<dbReference type="SUPFAM" id="SSF109998">
    <property type="entry name" value="Triger factor/SurA peptide-binding domain-like"/>
    <property type="match status" value="1"/>
</dbReference>
<keyword evidence="9 11" id="KW-0413">Isomerase</keyword>
<feature type="signal peptide" evidence="13">
    <location>
        <begin position="1"/>
        <end position="19"/>
    </location>
</feature>
<dbReference type="Pfam" id="PF00639">
    <property type="entry name" value="Rotamase"/>
    <property type="match status" value="1"/>
</dbReference>
<evidence type="ECO:0000256" key="7">
    <source>
        <dbReference type="ARBA" id="ARBA00023136"/>
    </source>
</evidence>
<comment type="function">
    <text evidence="11">Plays a major role in protein secretion by helping the post-translocational extracellular folding of several secreted proteins.</text>
</comment>
<dbReference type="PANTHER" id="PTHR47245:SF1">
    <property type="entry name" value="FOLDASE PROTEIN PRSA"/>
    <property type="match status" value="1"/>
</dbReference>
<dbReference type="GO" id="GO:0006457">
    <property type="term" value="P:protein folding"/>
    <property type="evidence" value="ECO:0007669"/>
    <property type="project" value="UniProtKB-UniRule"/>
</dbReference>
<evidence type="ECO:0000256" key="8">
    <source>
        <dbReference type="ARBA" id="ARBA00023139"/>
    </source>
</evidence>
<evidence type="ECO:0000256" key="9">
    <source>
        <dbReference type="ARBA" id="ARBA00023235"/>
    </source>
</evidence>
<dbReference type="PROSITE" id="PS51257">
    <property type="entry name" value="PROKAR_LIPOPROTEIN"/>
    <property type="match status" value="1"/>
</dbReference>
<keyword evidence="10 11" id="KW-0449">Lipoprotein</keyword>
<dbReference type="GO" id="GO:0005886">
    <property type="term" value="C:plasma membrane"/>
    <property type="evidence" value="ECO:0007669"/>
    <property type="project" value="UniProtKB-SubCell"/>
</dbReference>
<gene>
    <name evidence="11" type="primary">prsA</name>
    <name evidence="15" type="ORF">SAMN02745116_00578</name>
</gene>
<evidence type="ECO:0000256" key="11">
    <source>
        <dbReference type="HAMAP-Rule" id="MF_01145"/>
    </source>
</evidence>
<evidence type="ECO:0000256" key="12">
    <source>
        <dbReference type="SAM" id="MobiDB-lite"/>
    </source>
</evidence>
<organism evidence="15 16">
    <name type="scientific">Pilibacter termitis</name>
    <dbReference type="NCBI Taxonomy" id="263852"/>
    <lineage>
        <taxon>Bacteria</taxon>
        <taxon>Bacillati</taxon>
        <taxon>Bacillota</taxon>
        <taxon>Bacilli</taxon>
        <taxon>Lactobacillales</taxon>
        <taxon>Enterococcaceae</taxon>
        <taxon>Pilibacter</taxon>
    </lineage>
</organism>